<accession>A0ABV6JNX6</accession>
<dbReference type="PANTHER" id="PTHR44757:SF2">
    <property type="entry name" value="BIOFILM ARCHITECTURE MAINTENANCE PROTEIN MBAA"/>
    <property type="match status" value="1"/>
</dbReference>
<dbReference type="Gene3D" id="3.20.20.450">
    <property type="entry name" value="EAL domain"/>
    <property type="match status" value="1"/>
</dbReference>
<sequence>MGSSRKSILRNWPGRRSALREGEPATRAQPWDGRALQRAFAVLLALVSVALVVAACIASVLISKRQTTLEKVSRYNLTWVVGQVVPELARFESVVAVHALPGTDVGADTVQLWLDILNNRLELLGSGEVREFLDRNPAMEEPVDELRHVVAELRPLMSHLDEPGVAQHILELTAPLPPQMMRLSAAAYRDSSEQNARDLRQLTDLHRLFTRLLLGIIICALIPIGALTYGNRLLRQAHDSVQRLVRDLRRSGEALSDAQERTQAAMREVQVQNRVLQQRDREMHQQNTRFDAALNNMSQGLCMADANGRLIVCNVPFLELFEIPPPLAQPGTLVADLFRTGQARRAVLARNVLLRQQAVASRYRAAEFVEEDGDGSAIEVAHEPMDDGGWVATYEDVSERRRAEASIRFLAHHDVLTRLPNRLLFHERVEQALATLRPGEDEVALLCLDLDQFKLINDTLGHPAGDALLVAVGQRLQGCVRQDDVVARLSGDEFAILHVARGEPEQAEKLASRIIDVLSAPYSIVGRSAVVGVSVGIAVTRGGGVTAEAMLRNADMALYRAKEGGRGTYRVFEAAMEESIQARALMQNDLRDALFKGELEPFYQPFFDLNSGRLSGFESLLRWRHPQRGMVSPGEFIPLAEEIGLIVPMGDWVLKRACTDARDWPAHVKVAVNLSPLQFQRGDIVAVVREALQQSGLPPARLELEITESTLLQDNERVVATLGQLRELGISTALDDFGTGYSSLSYLRSFAFDKIKIDQSFVREMSRRPDSLAIVNSVAALARTLGMTTTAEGIERPDQLRQVREAGCTQGQGYLLGRPRPASELGEWLHSPASPHVLSTQPPRSGAVGSEVPGPEALAPAALGPAPLGPEPLGPEPLGPEPLGPTPLGPEPLGPEPLGTEAAGSV</sequence>
<dbReference type="InterPro" id="IPR035919">
    <property type="entry name" value="EAL_sf"/>
</dbReference>
<dbReference type="Pfam" id="PF00563">
    <property type="entry name" value="EAL"/>
    <property type="match status" value="1"/>
</dbReference>
<dbReference type="Pfam" id="PF12860">
    <property type="entry name" value="PAS_7"/>
    <property type="match status" value="1"/>
</dbReference>
<feature type="compositionally biased region" description="Low complexity" evidence="1">
    <location>
        <begin position="896"/>
        <end position="906"/>
    </location>
</feature>
<dbReference type="Gene3D" id="3.30.70.270">
    <property type="match status" value="1"/>
</dbReference>
<dbReference type="SUPFAM" id="SSF55785">
    <property type="entry name" value="PYP-like sensor domain (PAS domain)"/>
    <property type="match status" value="1"/>
</dbReference>
<name>A0ABV6JNX6_9PROT</name>
<dbReference type="Pfam" id="PF00990">
    <property type="entry name" value="GGDEF"/>
    <property type="match status" value="1"/>
</dbReference>
<dbReference type="InterPro" id="IPR035965">
    <property type="entry name" value="PAS-like_dom_sf"/>
</dbReference>
<feature type="domain" description="EAL" evidence="3">
    <location>
        <begin position="583"/>
        <end position="833"/>
    </location>
</feature>
<keyword evidence="2" id="KW-0472">Membrane</keyword>
<dbReference type="InterPro" id="IPR001633">
    <property type="entry name" value="EAL_dom"/>
</dbReference>
<protein>
    <submittedName>
        <fullName evidence="5">Bifunctional diguanylate cyclase/phosphodiesterase</fullName>
    </submittedName>
</protein>
<dbReference type="SUPFAM" id="SSF55073">
    <property type="entry name" value="Nucleotide cyclase"/>
    <property type="match status" value="1"/>
</dbReference>
<dbReference type="PROSITE" id="PS50883">
    <property type="entry name" value="EAL"/>
    <property type="match status" value="1"/>
</dbReference>
<feature type="region of interest" description="Disordered" evidence="1">
    <location>
        <begin position="825"/>
        <end position="906"/>
    </location>
</feature>
<dbReference type="EMBL" id="JBHLUN010000002">
    <property type="protein sequence ID" value="MFC0407422.1"/>
    <property type="molecule type" value="Genomic_DNA"/>
</dbReference>
<evidence type="ECO:0000313" key="5">
    <source>
        <dbReference type="EMBL" id="MFC0407422.1"/>
    </source>
</evidence>
<evidence type="ECO:0000259" key="4">
    <source>
        <dbReference type="PROSITE" id="PS50887"/>
    </source>
</evidence>
<dbReference type="CDD" id="cd01949">
    <property type="entry name" value="GGDEF"/>
    <property type="match status" value="1"/>
</dbReference>
<organism evidence="5 6">
    <name type="scientific">Roseomonas elaeocarpi</name>
    <dbReference type="NCBI Taxonomy" id="907779"/>
    <lineage>
        <taxon>Bacteria</taxon>
        <taxon>Pseudomonadati</taxon>
        <taxon>Pseudomonadota</taxon>
        <taxon>Alphaproteobacteria</taxon>
        <taxon>Acetobacterales</taxon>
        <taxon>Roseomonadaceae</taxon>
        <taxon>Roseomonas</taxon>
    </lineage>
</organism>
<dbReference type="PANTHER" id="PTHR44757">
    <property type="entry name" value="DIGUANYLATE CYCLASE DGCP"/>
    <property type="match status" value="1"/>
</dbReference>
<dbReference type="InterPro" id="IPR052155">
    <property type="entry name" value="Biofilm_reg_signaling"/>
</dbReference>
<comment type="caution">
    <text evidence="5">The sequence shown here is derived from an EMBL/GenBank/DDBJ whole genome shotgun (WGS) entry which is preliminary data.</text>
</comment>
<feature type="compositionally biased region" description="Low complexity" evidence="1">
    <location>
        <begin position="853"/>
        <end position="866"/>
    </location>
</feature>
<feature type="transmembrane region" description="Helical" evidence="2">
    <location>
        <begin position="39"/>
        <end position="62"/>
    </location>
</feature>
<evidence type="ECO:0000313" key="6">
    <source>
        <dbReference type="Proteomes" id="UP001589865"/>
    </source>
</evidence>
<dbReference type="NCBIfam" id="TIGR00254">
    <property type="entry name" value="GGDEF"/>
    <property type="match status" value="1"/>
</dbReference>
<dbReference type="InterPro" id="IPR043128">
    <property type="entry name" value="Rev_trsase/Diguanyl_cyclase"/>
</dbReference>
<dbReference type="SUPFAM" id="SSF141868">
    <property type="entry name" value="EAL domain-like"/>
    <property type="match status" value="1"/>
</dbReference>
<dbReference type="InterPro" id="IPR000160">
    <property type="entry name" value="GGDEF_dom"/>
</dbReference>
<keyword evidence="2" id="KW-0812">Transmembrane</keyword>
<dbReference type="SMART" id="SM00267">
    <property type="entry name" value="GGDEF"/>
    <property type="match status" value="1"/>
</dbReference>
<dbReference type="Gene3D" id="3.30.450.20">
    <property type="entry name" value="PAS domain"/>
    <property type="match status" value="1"/>
</dbReference>
<dbReference type="Proteomes" id="UP001589865">
    <property type="component" value="Unassembled WGS sequence"/>
</dbReference>
<evidence type="ECO:0000256" key="1">
    <source>
        <dbReference type="SAM" id="MobiDB-lite"/>
    </source>
</evidence>
<dbReference type="RefSeq" id="WP_377043121.1">
    <property type="nucleotide sequence ID" value="NZ_JBHLUN010000002.1"/>
</dbReference>
<evidence type="ECO:0000256" key="2">
    <source>
        <dbReference type="SAM" id="Phobius"/>
    </source>
</evidence>
<feature type="compositionally biased region" description="Pro residues" evidence="1">
    <location>
        <begin position="867"/>
        <end position="895"/>
    </location>
</feature>
<feature type="transmembrane region" description="Helical" evidence="2">
    <location>
        <begin position="208"/>
        <end position="230"/>
    </location>
</feature>
<keyword evidence="2" id="KW-1133">Transmembrane helix</keyword>
<keyword evidence="6" id="KW-1185">Reference proteome</keyword>
<reference evidence="5 6" key="1">
    <citation type="submission" date="2024-09" db="EMBL/GenBank/DDBJ databases">
        <authorList>
            <person name="Sun Q."/>
            <person name="Mori K."/>
        </authorList>
    </citation>
    <scope>NUCLEOTIDE SEQUENCE [LARGE SCALE GENOMIC DNA]</scope>
    <source>
        <strain evidence="5 6">TBRC 5777</strain>
    </source>
</reference>
<dbReference type="SMART" id="SM00052">
    <property type="entry name" value="EAL"/>
    <property type="match status" value="1"/>
</dbReference>
<feature type="domain" description="GGDEF" evidence="4">
    <location>
        <begin position="441"/>
        <end position="574"/>
    </location>
</feature>
<dbReference type="InterPro" id="IPR029787">
    <property type="entry name" value="Nucleotide_cyclase"/>
</dbReference>
<evidence type="ECO:0000259" key="3">
    <source>
        <dbReference type="PROSITE" id="PS50883"/>
    </source>
</evidence>
<dbReference type="PROSITE" id="PS50887">
    <property type="entry name" value="GGDEF"/>
    <property type="match status" value="1"/>
</dbReference>
<gene>
    <name evidence="5" type="ORF">ACFFGY_04125</name>
</gene>
<proteinExistence type="predicted"/>
<dbReference type="CDD" id="cd01948">
    <property type="entry name" value="EAL"/>
    <property type="match status" value="1"/>
</dbReference>